<comment type="caution">
    <text evidence="2">The sequence shown here is derived from an EMBL/GenBank/DDBJ whole genome shotgun (WGS) entry which is preliminary data.</text>
</comment>
<protein>
    <recommendedName>
        <fullName evidence="1">Reverse transcriptase domain-containing protein</fullName>
    </recommendedName>
</protein>
<dbReference type="AlphaFoldDB" id="A0AAU9U566"/>
<dbReference type="InterPro" id="IPR043502">
    <property type="entry name" value="DNA/RNA_pol_sf"/>
</dbReference>
<dbReference type="InterPro" id="IPR051320">
    <property type="entry name" value="Viral_Replic_Matur_Polypro"/>
</dbReference>
<dbReference type="Gene3D" id="3.30.70.270">
    <property type="match status" value="1"/>
</dbReference>
<evidence type="ECO:0000313" key="2">
    <source>
        <dbReference type="EMBL" id="CAH2091925.1"/>
    </source>
</evidence>
<keyword evidence="3" id="KW-1185">Reference proteome</keyword>
<dbReference type="GO" id="GO:0071897">
    <property type="term" value="P:DNA biosynthetic process"/>
    <property type="evidence" value="ECO:0007669"/>
    <property type="project" value="UniProtKB-ARBA"/>
</dbReference>
<accession>A0AAU9U566</accession>
<organism evidence="2 3">
    <name type="scientific">Euphydryas editha</name>
    <name type="common">Edith's checkerspot</name>
    <dbReference type="NCBI Taxonomy" id="104508"/>
    <lineage>
        <taxon>Eukaryota</taxon>
        <taxon>Metazoa</taxon>
        <taxon>Ecdysozoa</taxon>
        <taxon>Arthropoda</taxon>
        <taxon>Hexapoda</taxon>
        <taxon>Insecta</taxon>
        <taxon>Pterygota</taxon>
        <taxon>Neoptera</taxon>
        <taxon>Endopterygota</taxon>
        <taxon>Lepidoptera</taxon>
        <taxon>Glossata</taxon>
        <taxon>Ditrysia</taxon>
        <taxon>Papilionoidea</taxon>
        <taxon>Nymphalidae</taxon>
        <taxon>Nymphalinae</taxon>
        <taxon>Euphydryas</taxon>
    </lineage>
</organism>
<feature type="domain" description="Reverse transcriptase" evidence="1">
    <location>
        <begin position="1"/>
        <end position="31"/>
    </location>
</feature>
<dbReference type="PANTHER" id="PTHR33064:SF37">
    <property type="entry name" value="RIBONUCLEASE H"/>
    <property type="match status" value="1"/>
</dbReference>
<dbReference type="InterPro" id="IPR043128">
    <property type="entry name" value="Rev_trsase/Diguanyl_cyclase"/>
</dbReference>
<reference evidence="2" key="1">
    <citation type="submission" date="2022-03" db="EMBL/GenBank/DDBJ databases">
        <authorList>
            <person name="Tunstrom K."/>
        </authorList>
    </citation>
    <scope>NUCLEOTIDE SEQUENCE</scope>
</reference>
<evidence type="ECO:0000313" key="3">
    <source>
        <dbReference type="Proteomes" id="UP001153954"/>
    </source>
</evidence>
<dbReference type="PANTHER" id="PTHR33064">
    <property type="entry name" value="POL PROTEIN"/>
    <property type="match status" value="1"/>
</dbReference>
<proteinExistence type="predicted"/>
<gene>
    <name evidence="2" type="ORF">EEDITHA_LOCUS7738</name>
</gene>
<evidence type="ECO:0000259" key="1">
    <source>
        <dbReference type="PROSITE" id="PS50878"/>
    </source>
</evidence>
<name>A0AAU9U566_EUPED</name>
<dbReference type="PROSITE" id="PS50878">
    <property type="entry name" value="RT_POL"/>
    <property type="match status" value="1"/>
</dbReference>
<dbReference type="SUPFAM" id="SSF56672">
    <property type="entry name" value="DNA/RNA polymerases"/>
    <property type="match status" value="1"/>
</dbReference>
<dbReference type="Proteomes" id="UP001153954">
    <property type="component" value="Unassembled WGS sequence"/>
</dbReference>
<sequence length="87" mass="10424">MLRRLEEYGITINPSKSHFDQTEIQFLGYYVSKEGIKPPVLKIDIIVKYPKPTNIEDLRRFLDVLNFYTTYPKPHLFKRHSMHISRT</sequence>
<dbReference type="EMBL" id="CAKOGL010000011">
    <property type="protein sequence ID" value="CAH2091925.1"/>
    <property type="molecule type" value="Genomic_DNA"/>
</dbReference>
<dbReference type="InterPro" id="IPR000477">
    <property type="entry name" value="RT_dom"/>
</dbReference>